<dbReference type="AlphaFoldDB" id="A0A6A6YWS8"/>
<name>A0A6A6YWS8_9PEZI</name>
<dbReference type="GeneID" id="54454744"/>
<sequence length="82" mass="9120">MTDTTRPITRTAELNDKVFQLIAGRDSIDDKQFAAPLLYSLSNYSAPLGKGILKVGYICGQKEEAWRGRARIVLSPTTRFST</sequence>
<reference evidence="3" key="3">
    <citation type="submission" date="2025-04" db="UniProtKB">
        <authorList>
            <consortium name="RefSeq"/>
        </authorList>
    </citation>
    <scope>IDENTIFICATION</scope>
    <source>
        <strain evidence="3">CBS 304.34</strain>
    </source>
</reference>
<keyword evidence="2" id="KW-1185">Reference proteome</keyword>
<dbReference type="Proteomes" id="UP000504636">
    <property type="component" value="Unplaced"/>
</dbReference>
<evidence type="ECO:0000313" key="3">
    <source>
        <dbReference type="RefSeq" id="XP_033579399.1"/>
    </source>
</evidence>
<gene>
    <name evidence="1 3" type="ORF">BDZ99DRAFT_266475</name>
</gene>
<accession>A0A6A6YWS8</accession>
<dbReference type="EMBL" id="MU003697">
    <property type="protein sequence ID" value="KAF2812435.1"/>
    <property type="molecule type" value="Genomic_DNA"/>
</dbReference>
<organism evidence="1">
    <name type="scientific">Mytilinidion resinicola</name>
    <dbReference type="NCBI Taxonomy" id="574789"/>
    <lineage>
        <taxon>Eukaryota</taxon>
        <taxon>Fungi</taxon>
        <taxon>Dikarya</taxon>
        <taxon>Ascomycota</taxon>
        <taxon>Pezizomycotina</taxon>
        <taxon>Dothideomycetes</taxon>
        <taxon>Pleosporomycetidae</taxon>
        <taxon>Mytilinidiales</taxon>
        <taxon>Mytilinidiaceae</taxon>
        <taxon>Mytilinidion</taxon>
    </lineage>
</organism>
<reference evidence="1 3" key="1">
    <citation type="journal article" date="2020" name="Stud. Mycol.">
        <title>101 Dothideomycetes genomes: a test case for predicting lifestyles and emergence of pathogens.</title>
        <authorList>
            <person name="Haridas S."/>
            <person name="Albert R."/>
            <person name="Binder M."/>
            <person name="Bloem J."/>
            <person name="Labutti K."/>
            <person name="Salamov A."/>
            <person name="Andreopoulos B."/>
            <person name="Baker S."/>
            <person name="Barry K."/>
            <person name="Bills G."/>
            <person name="Bluhm B."/>
            <person name="Cannon C."/>
            <person name="Castanera R."/>
            <person name="Culley D."/>
            <person name="Daum C."/>
            <person name="Ezra D."/>
            <person name="Gonzalez J."/>
            <person name="Henrissat B."/>
            <person name="Kuo A."/>
            <person name="Liang C."/>
            <person name="Lipzen A."/>
            <person name="Lutzoni F."/>
            <person name="Magnuson J."/>
            <person name="Mondo S."/>
            <person name="Nolan M."/>
            <person name="Ohm R."/>
            <person name="Pangilinan J."/>
            <person name="Park H.-J."/>
            <person name="Ramirez L."/>
            <person name="Alfaro M."/>
            <person name="Sun H."/>
            <person name="Tritt A."/>
            <person name="Yoshinaga Y."/>
            <person name="Zwiers L.-H."/>
            <person name="Turgeon B."/>
            <person name="Goodwin S."/>
            <person name="Spatafora J."/>
            <person name="Crous P."/>
            <person name="Grigoriev I."/>
        </authorList>
    </citation>
    <scope>NUCLEOTIDE SEQUENCE</scope>
    <source>
        <strain evidence="1 3">CBS 304.34</strain>
    </source>
</reference>
<evidence type="ECO:0000313" key="1">
    <source>
        <dbReference type="EMBL" id="KAF2812435.1"/>
    </source>
</evidence>
<reference evidence="3" key="2">
    <citation type="submission" date="2020-04" db="EMBL/GenBank/DDBJ databases">
        <authorList>
            <consortium name="NCBI Genome Project"/>
        </authorList>
    </citation>
    <scope>NUCLEOTIDE SEQUENCE</scope>
    <source>
        <strain evidence="3">CBS 304.34</strain>
    </source>
</reference>
<protein>
    <submittedName>
        <fullName evidence="1 3">Uncharacterized protein</fullName>
    </submittedName>
</protein>
<proteinExistence type="predicted"/>
<evidence type="ECO:0000313" key="2">
    <source>
        <dbReference type="Proteomes" id="UP000504636"/>
    </source>
</evidence>
<dbReference type="RefSeq" id="XP_033579399.1">
    <property type="nucleotide sequence ID" value="XM_033713851.1"/>
</dbReference>